<evidence type="ECO:0000256" key="5">
    <source>
        <dbReference type="HAMAP-Rule" id="MF_01206"/>
    </source>
</evidence>
<comment type="cofactor">
    <cofactor evidence="5">
        <name>Mo-molybdopterin</name>
        <dbReference type="ChEBI" id="CHEBI:71302"/>
    </cofactor>
    <text evidence="5">Binds 1 Mo-molybdopterin (Mo-MPT) cofactor per subunit.</text>
</comment>
<reference evidence="7 8" key="1">
    <citation type="submission" date="2016-12" db="EMBL/GenBank/DDBJ databases">
        <authorList>
            <person name="Song W.-J."/>
            <person name="Kurnit D.M."/>
        </authorList>
    </citation>
    <scope>NUCLEOTIDE SEQUENCE [LARGE SCALE GENOMIC DNA]</scope>
    <source>
        <strain evidence="7 8">CGMCC 1.10808</strain>
    </source>
</reference>
<comment type="catalytic activity">
    <reaction evidence="5">
        <text>L-methionyl-[protein] + a quinone + H2O = L-methionyl-(S)-S-oxide-[protein] + a quinol</text>
        <dbReference type="Rhea" id="RHEA:51292"/>
        <dbReference type="Rhea" id="RHEA-COMP:12313"/>
        <dbReference type="Rhea" id="RHEA-COMP:12315"/>
        <dbReference type="ChEBI" id="CHEBI:15377"/>
        <dbReference type="ChEBI" id="CHEBI:16044"/>
        <dbReference type="ChEBI" id="CHEBI:24646"/>
        <dbReference type="ChEBI" id="CHEBI:44120"/>
        <dbReference type="ChEBI" id="CHEBI:132124"/>
    </reaction>
</comment>
<keyword evidence="3 5" id="KW-0732">Signal</keyword>
<keyword evidence="8" id="KW-1185">Reference proteome</keyword>
<dbReference type="InterPro" id="IPR006311">
    <property type="entry name" value="TAT_signal"/>
</dbReference>
<keyword evidence="4 5" id="KW-0560">Oxidoreductase</keyword>
<accession>A0A1M7SAJ3</accession>
<dbReference type="STRING" id="1189325.SAMN04488119_103373"/>
<organism evidence="7 8">
    <name type="scientific">Oceanicella actignis</name>
    <dbReference type="NCBI Taxonomy" id="1189325"/>
    <lineage>
        <taxon>Bacteria</taxon>
        <taxon>Pseudomonadati</taxon>
        <taxon>Pseudomonadota</taxon>
        <taxon>Alphaproteobacteria</taxon>
        <taxon>Rhodobacterales</taxon>
        <taxon>Paracoccaceae</taxon>
        <taxon>Oceanicella</taxon>
    </lineage>
</organism>
<feature type="binding site" evidence="5">
    <location>
        <position position="146"/>
    </location>
    <ligand>
        <name>Mo-molybdopterin</name>
        <dbReference type="ChEBI" id="CHEBI:71302"/>
    </ligand>
    <ligandPart>
        <name>Mo</name>
        <dbReference type="ChEBI" id="CHEBI:28685"/>
    </ligandPart>
</feature>
<dbReference type="AlphaFoldDB" id="A0A1M7SAJ3"/>
<comment type="PTM">
    <text evidence="5">Predicted to be exported by the Tat system. The position of the signal peptide cleavage has not been experimentally proven.</text>
</comment>
<dbReference type="PANTHER" id="PTHR43032:SF3">
    <property type="entry name" value="PROTEIN-METHIONINE-SULFOXIDE REDUCTASE CATALYTIC SUBUNIT MSRP"/>
    <property type="match status" value="1"/>
</dbReference>
<evidence type="ECO:0000313" key="8">
    <source>
        <dbReference type="Proteomes" id="UP000184066"/>
    </source>
</evidence>
<dbReference type="Gene3D" id="3.90.420.10">
    <property type="entry name" value="Oxidoreductase, molybdopterin-binding domain"/>
    <property type="match status" value="1"/>
</dbReference>
<dbReference type="Proteomes" id="UP000184066">
    <property type="component" value="Unassembled WGS sequence"/>
</dbReference>
<comment type="subunit">
    <text evidence="5">Heterodimer of a catalytic subunit (MsrP) and a heme-binding subunit (MsrQ).</text>
</comment>
<comment type="function">
    <text evidence="5">Part of the MsrPQ system that repairs oxidized periplasmic proteins containing methionine sulfoxide residues (Met-O), using respiratory chain electrons. Thus protects these proteins from oxidative-stress damage caused by reactive species of oxygen and chlorine generated by the host defense mechanisms. MsrPQ is essential for the maintenance of envelope integrity under bleach stress, rescuing a wide series of structurally unrelated periplasmic proteins from methionine oxidation. The catalytic subunit MsrP is non-stereospecific, being able to reduce both (R-) and (S-) diastereoisomers of methionine sulfoxide.</text>
</comment>
<dbReference type="SUPFAM" id="SSF56524">
    <property type="entry name" value="Oxidoreductase molybdopterin-binding domain"/>
    <property type="match status" value="1"/>
</dbReference>
<keyword evidence="1 5" id="KW-0500">Molybdenum</keyword>
<keyword evidence="2 5" id="KW-0479">Metal-binding</keyword>
<gene>
    <name evidence="5" type="primary">msrP</name>
    <name evidence="7" type="ORF">SAMN05216200_102135</name>
</gene>
<evidence type="ECO:0000256" key="1">
    <source>
        <dbReference type="ARBA" id="ARBA00022505"/>
    </source>
</evidence>
<feature type="domain" description="Oxidoreductase molybdopterin-binding" evidence="6">
    <location>
        <begin position="109"/>
        <end position="263"/>
    </location>
</feature>
<comment type="similarity">
    <text evidence="5">Belongs to the MsrP family.</text>
</comment>
<dbReference type="NCBIfam" id="NF003767">
    <property type="entry name" value="PRK05363.1"/>
    <property type="match status" value="1"/>
</dbReference>
<evidence type="ECO:0000256" key="4">
    <source>
        <dbReference type="ARBA" id="ARBA00023002"/>
    </source>
</evidence>
<dbReference type="EMBL" id="FRDL01000002">
    <property type="protein sequence ID" value="SHN55501.1"/>
    <property type="molecule type" value="Genomic_DNA"/>
</dbReference>
<dbReference type="GO" id="GO:0016672">
    <property type="term" value="F:oxidoreductase activity, acting on a sulfur group of donors, quinone or similar compound as acceptor"/>
    <property type="evidence" value="ECO:0007669"/>
    <property type="project" value="UniProtKB-UniRule"/>
</dbReference>
<comment type="caution">
    <text evidence="5">Lacks conserved residue(s) required for the propagation of feature annotation.</text>
</comment>
<dbReference type="InterPro" id="IPR036374">
    <property type="entry name" value="OxRdtase_Mopterin-bd_sf"/>
</dbReference>
<dbReference type="GO" id="GO:0043546">
    <property type="term" value="F:molybdopterin cofactor binding"/>
    <property type="evidence" value="ECO:0007669"/>
    <property type="project" value="UniProtKB-UniRule"/>
</dbReference>
<dbReference type="Pfam" id="PF00174">
    <property type="entry name" value="Oxidored_molyb"/>
    <property type="match status" value="1"/>
</dbReference>
<evidence type="ECO:0000313" key="7">
    <source>
        <dbReference type="EMBL" id="SHN55501.1"/>
    </source>
</evidence>
<sequence length="328" mass="37134">MFIHRRPRWRLSENRVTPESVYQGRRAVLAALGLGGAALGLAGLGAAWPEGEAGAAPFEAPIAPPPPRNPAFADAGRPPTPERIAARYNNFYEFGSHKQIHARAQALVVDPWTIVIDGLVDKPFEIGFEDLLARMPIEERIVRHRCVEAWSMVVPWIGFPLAELVRLAAPRAEARHVRFETVLDPEAMPGQRQSWYPWPYVEGLTLAEATNPLAFMVTGAYGKTLHKQFGAPLRLHLPWKYGFKSIKSIRRISFVKERPVSFWETLQPDEYGFWANVNPDVPHRRWSQADERDIATGDRIPTRLFNGYAEEVAHLYAGMPQQGRDLWF</sequence>
<feature type="binding site" evidence="5">
    <location>
        <position position="89"/>
    </location>
    <ligand>
        <name>Mo-molybdopterin</name>
        <dbReference type="ChEBI" id="CHEBI:71302"/>
    </ligand>
</feature>
<dbReference type="InterPro" id="IPR000572">
    <property type="entry name" value="OxRdtase_Mopterin-bd_dom"/>
</dbReference>
<feature type="binding site" evidence="5">
    <location>
        <begin position="92"/>
        <end position="93"/>
    </location>
    <ligand>
        <name>Mo-molybdopterin</name>
        <dbReference type="ChEBI" id="CHEBI:71302"/>
    </ligand>
</feature>
<dbReference type="OrthoDB" id="9795587at2"/>
<name>A0A1M7SAJ3_9RHOB</name>
<dbReference type="EC" id="1.8.5.-" evidence="5"/>
<dbReference type="HAMAP" id="MF_01206">
    <property type="entry name" value="MsrP"/>
    <property type="match status" value="1"/>
</dbReference>
<evidence type="ECO:0000259" key="6">
    <source>
        <dbReference type="Pfam" id="PF00174"/>
    </source>
</evidence>
<evidence type="ECO:0000256" key="2">
    <source>
        <dbReference type="ARBA" id="ARBA00022723"/>
    </source>
</evidence>
<comment type="catalytic activity">
    <reaction evidence="5">
        <text>L-methionyl-[protein] + a quinone + H2O = L-methionyl-(R)-S-oxide-[protein] + a quinol</text>
        <dbReference type="Rhea" id="RHEA:51296"/>
        <dbReference type="Rhea" id="RHEA-COMP:12313"/>
        <dbReference type="Rhea" id="RHEA-COMP:12314"/>
        <dbReference type="ChEBI" id="CHEBI:15377"/>
        <dbReference type="ChEBI" id="CHEBI:16044"/>
        <dbReference type="ChEBI" id="CHEBI:24646"/>
        <dbReference type="ChEBI" id="CHEBI:45764"/>
        <dbReference type="ChEBI" id="CHEBI:132124"/>
    </reaction>
</comment>
<protein>
    <recommendedName>
        <fullName evidence="5">Protein-methionine-sulfoxide reductase catalytic subunit MsrP</fullName>
        <ecNumber evidence="5">1.8.5.-</ecNumber>
    </recommendedName>
</protein>
<dbReference type="PROSITE" id="PS51318">
    <property type="entry name" value="TAT"/>
    <property type="match status" value="1"/>
</dbReference>
<dbReference type="RefSeq" id="WP_072746225.1">
    <property type="nucleotide sequence ID" value="NZ_FOHL01000003.1"/>
</dbReference>
<proteinExistence type="inferred from homology"/>
<feature type="binding site" evidence="5">
    <location>
        <position position="234"/>
    </location>
    <ligand>
        <name>Mo-molybdopterin</name>
        <dbReference type="ChEBI" id="CHEBI:71302"/>
    </ligand>
</feature>
<feature type="binding site" evidence="5">
    <location>
        <position position="181"/>
    </location>
    <ligand>
        <name>Mo-molybdopterin</name>
        <dbReference type="ChEBI" id="CHEBI:71302"/>
    </ligand>
</feature>
<feature type="binding site" evidence="5">
    <location>
        <begin position="245"/>
        <end position="247"/>
    </location>
    <ligand>
        <name>Mo-molybdopterin</name>
        <dbReference type="ChEBI" id="CHEBI:71302"/>
    </ligand>
</feature>
<dbReference type="GO" id="GO:0046872">
    <property type="term" value="F:metal ion binding"/>
    <property type="evidence" value="ECO:0007669"/>
    <property type="project" value="UniProtKB-KW"/>
</dbReference>
<evidence type="ECO:0000256" key="3">
    <source>
        <dbReference type="ARBA" id="ARBA00022729"/>
    </source>
</evidence>
<dbReference type="InterPro" id="IPR022867">
    <property type="entry name" value="MsrP"/>
</dbReference>
<dbReference type="GO" id="GO:0030091">
    <property type="term" value="P:protein repair"/>
    <property type="evidence" value="ECO:0007669"/>
    <property type="project" value="UniProtKB-UniRule"/>
</dbReference>
<dbReference type="PANTHER" id="PTHR43032">
    <property type="entry name" value="PROTEIN-METHIONINE-SULFOXIDE REDUCTASE"/>
    <property type="match status" value="1"/>
</dbReference>